<keyword evidence="3" id="KW-0808">Transferase</keyword>
<comment type="catalytic activity">
    <reaction evidence="10">
        <text>L-seryl-[protein] + ATP = O-phospho-L-seryl-[protein] + ADP + H(+)</text>
        <dbReference type="Rhea" id="RHEA:17989"/>
        <dbReference type="Rhea" id="RHEA-COMP:9863"/>
        <dbReference type="Rhea" id="RHEA-COMP:11604"/>
        <dbReference type="ChEBI" id="CHEBI:15378"/>
        <dbReference type="ChEBI" id="CHEBI:29999"/>
        <dbReference type="ChEBI" id="CHEBI:30616"/>
        <dbReference type="ChEBI" id="CHEBI:83421"/>
        <dbReference type="ChEBI" id="CHEBI:456216"/>
        <dbReference type="EC" id="2.7.11.1"/>
    </reaction>
    <physiologicalReaction direction="left-to-right" evidence="10">
        <dbReference type="Rhea" id="RHEA:17990"/>
    </physiologicalReaction>
</comment>
<evidence type="ECO:0000256" key="4">
    <source>
        <dbReference type="ARBA" id="ARBA00022741"/>
    </source>
</evidence>
<reference evidence="14" key="1">
    <citation type="submission" date="2014-11" db="EMBL/GenBank/DDBJ databases">
        <authorList>
            <person name="Otto D Thomas"/>
            <person name="Naeem Raeece"/>
        </authorList>
    </citation>
    <scope>NUCLEOTIDE SEQUENCE</scope>
</reference>
<dbReference type="EC" id="2.7.11.1" evidence="1"/>
<evidence type="ECO:0000256" key="1">
    <source>
        <dbReference type="ARBA" id="ARBA00012513"/>
    </source>
</evidence>
<dbReference type="InterPro" id="IPR008271">
    <property type="entry name" value="Ser/Thr_kinase_AS"/>
</dbReference>
<comment type="similarity">
    <text evidence="8">Belongs to the protein kinase superfamily. Ser/Thr protein kinase family. GCN2 subfamily.</text>
</comment>
<keyword evidence="7" id="KW-0652">Protein synthesis inhibitor</keyword>
<dbReference type="InterPro" id="IPR017441">
    <property type="entry name" value="Protein_kinase_ATP_BS"/>
</dbReference>
<dbReference type="EMBL" id="CDMZ01001420">
    <property type="protein sequence ID" value="CEM32310.1"/>
    <property type="molecule type" value="Genomic_DNA"/>
</dbReference>
<dbReference type="PROSITE" id="PS00107">
    <property type="entry name" value="PROTEIN_KINASE_ATP"/>
    <property type="match status" value="1"/>
</dbReference>
<evidence type="ECO:0000259" key="13">
    <source>
        <dbReference type="PROSITE" id="PS50011"/>
    </source>
</evidence>
<evidence type="ECO:0000256" key="10">
    <source>
        <dbReference type="ARBA" id="ARBA00048977"/>
    </source>
</evidence>
<feature type="domain" description="Protein kinase" evidence="13">
    <location>
        <begin position="14"/>
        <end position="163"/>
    </location>
</feature>
<dbReference type="PhylomeDB" id="A0A0G4GPM2"/>
<evidence type="ECO:0000256" key="12">
    <source>
        <dbReference type="RuleBase" id="RU000304"/>
    </source>
</evidence>
<evidence type="ECO:0000256" key="7">
    <source>
        <dbReference type="ARBA" id="ARBA00023193"/>
    </source>
</evidence>
<keyword evidence="2 12" id="KW-0723">Serine/threonine-protein kinase</keyword>
<dbReference type="GO" id="GO:0005524">
    <property type="term" value="F:ATP binding"/>
    <property type="evidence" value="ECO:0007669"/>
    <property type="project" value="UniProtKB-UniRule"/>
</dbReference>
<keyword evidence="4 11" id="KW-0547">Nucleotide-binding</keyword>
<dbReference type="PANTHER" id="PTHR11042">
    <property type="entry name" value="EUKARYOTIC TRANSLATION INITIATION FACTOR 2-ALPHA KINASE EIF2-ALPHA KINASE -RELATED"/>
    <property type="match status" value="1"/>
</dbReference>
<organism evidence="14">
    <name type="scientific">Chromera velia CCMP2878</name>
    <dbReference type="NCBI Taxonomy" id="1169474"/>
    <lineage>
        <taxon>Eukaryota</taxon>
        <taxon>Sar</taxon>
        <taxon>Alveolata</taxon>
        <taxon>Colpodellida</taxon>
        <taxon>Chromeraceae</taxon>
        <taxon>Chromera</taxon>
    </lineage>
</organism>
<evidence type="ECO:0000256" key="3">
    <source>
        <dbReference type="ARBA" id="ARBA00022679"/>
    </source>
</evidence>
<keyword evidence="5" id="KW-0418">Kinase</keyword>
<dbReference type="GO" id="GO:0017148">
    <property type="term" value="P:negative regulation of translation"/>
    <property type="evidence" value="ECO:0007669"/>
    <property type="project" value="UniProtKB-KW"/>
</dbReference>
<dbReference type="InterPro" id="IPR011009">
    <property type="entry name" value="Kinase-like_dom_sf"/>
</dbReference>
<dbReference type="SMART" id="SM00220">
    <property type="entry name" value="S_TKc"/>
    <property type="match status" value="1"/>
</dbReference>
<evidence type="ECO:0000256" key="11">
    <source>
        <dbReference type="PROSITE-ProRule" id="PRU10141"/>
    </source>
</evidence>
<evidence type="ECO:0000256" key="6">
    <source>
        <dbReference type="ARBA" id="ARBA00022840"/>
    </source>
</evidence>
<proteinExistence type="inferred from homology"/>
<evidence type="ECO:0000256" key="2">
    <source>
        <dbReference type="ARBA" id="ARBA00022527"/>
    </source>
</evidence>
<dbReference type="VEuPathDB" id="CryptoDB:Cvel_22824"/>
<comment type="catalytic activity">
    <reaction evidence="9">
        <text>L-threonyl-[protein] + ATP = O-phospho-L-threonyl-[protein] + ADP + H(+)</text>
        <dbReference type="Rhea" id="RHEA:46608"/>
        <dbReference type="Rhea" id="RHEA-COMP:11060"/>
        <dbReference type="Rhea" id="RHEA-COMP:11605"/>
        <dbReference type="ChEBI" id="CHEBI:15378"/>
        <dbReference type="ChEBI" id="CHEBI:30013"/>
        <dbReference type="ChEBI" id="CHEBI:30616"/>
        <dbReference type="ChEBI" id="CHEBI:61977"/>
        <dbReference type="ChEBI" id="CHEBI:456216"/>
        <dbReference type="EC" id="2.7.11.1"/>
    </reaction>
    <physiologicalReaction direction="left-to-right" evidence="9">
        <dbReference type="Rhea" id="RHEA:46609"/>
    </physiologicalReaction>
</comment>
<dbReference type="GO" id="GO:0005634">
    <property type="term" value="C:nucleus"/>
    <property type="evidence" value="ECO:0007669"/>
    <property type="project" value="TreeGrafter"/>
</dbReference>
<dbReference type="PROSITE" id="PS00108">
    <property type="entry name" value="PROTEIN_KINASE_ST"/>
    <property type="match status" value="1"/>
</dbReference>
<feature type="binding site" evidence="11">
    <location>
        <position position="43"/>
    </location>
    <ligand>
        <name>ATP</name>
        <dbReference type="ChEBI" id="CHEBI:30616"/>
    </ligand>
</feature>
<dbReference type="SUPFAM" id="SSF56112">
    <property type="entry name" value="Protein kinase-like (PK-like)"/>
    <property type="match status" value="1"/>
</dbReference>
<evidence type="ECO:0000256" key="8">
    <source>
        <dbReference type="ARBA" id="ARBA00037982"/>
    </source>
</evidence>
<dbReference type="PANTHER" id="PTHR11042:SF160">
    <property type="entry name" value="EUKARYOTIC TRANSLATION INITIATION FACTOR 2-ALPHA KINASE 1"/>
    <property type="match status" value="1"/>
</dbReference>
<name>A0A0G4GPM2_9ALVE</name>
<dbReference type="AlphaFoldDB" id="A0A0G4GPM2"/>
<sequence>MGKITFEGDSGREYVVVRQIGSGGFGTVYEAYEKLSGLRVAIKMIRVKEGQRTNHEVVILGGCGDGKVPLLFDQGTLGNLSFAVMELCDGDLYEILDNGTITEFETAFLAIRLIEAVLHTHERNVTHRDIKPQNIFFSQLRCVNGVRIYALKLGDFGIVYCGT</sequence>
<dbReference type="InterPro" id="IPR000719">
    <property type="entry name" value="Prot_kinase_dom"/>
</dbReference>
<dbReference type="GO" id="GO:0005737">
    <property type="term" value="C:cytoplasm"/>
    <property type="evidence" value="ECO:0007669"/>
    <property type="project" value="TreeGrafter"/>
</dbReference>
<dbReference type="InterPro" id="IPR050339">
    <property type="entry name" value="CC_SR_Kinase"/>
</dbReference>
<keyword evidence="6 11" id="KW-0067">ATP-binding</keyword>
<evidence type="ECO:0000313" key="14">
    <source>
        <dbReference type="EMBL" id="CEM32310.1"/>
    </source>
</evidence>
<dbReference type="Pfam" id="PF00069">
    <property type="entry name" value="Pkinase"/>
    <property type="match status" value="1"/>
</dbReference>
<dbReference type="GO" id="GO:0004694">
    <property type="term" value="F:eukaryotic translation initiation factor 2alpha kinase activity"/>
    <property type="evidence" value="ECO:0007669"/>
    <property type="project" value="TreeGrafter"/>
</dbReference>
<dbReference type="PROSITE" id="PS50011">
    <property type="entry name" value="PROTEIN_KINASE_DOM"/>
    <property type="match status" value="1"/>
</dbReference>
<dbReference type="Gene3D" id="1.10.510.10">
    <property type="entry name" value="Transferase(Phosphotransferase) domain 1"/>
    <property type="match status" value="1"/>
</dbReference>
<gene>
    <name evidence="14" type="ORF">Cvel_22824</name>
</gene>
<evidence type="ECO:0000256" key="5">
    <source>
        <dbReference type="ARBA" id="ARBA00022777"/>
    </source>
</evidence>
<protein>
    <recommendedName>
        <fullName evidence="1">non-specific serine/threonine protein kinase</fullName>
        <ecNumber evidence="1">2.7.11.1</ecNumber>
    </recommendedName>
</protein>
<accession>A0A0G4GPM2</accession>
<evidence type="ECO:0000256" key="9">
    <source>
        <dbReference type="ARBA" id="ARBA00048659"/>
    </source>
</evidence>